<organism evidence="2 3">
    <name type="scientific">Glossina brevipalpis</name>
    <dbReference type="NCBI Taxonomy" id="37001"/>
    <lineage>
        <taxon>Eukaryota</taxon>
        <taxon>Metazoa</taxon>
        <taxon>Ecdysozoa</taxon>
        <taxon>Arthropoda</taxon>
        <taxon>Hexapoda</taxon>
        <taxon>Insecta</taxon>
        <taxon>Pterygota</taxon>
        <taxon>Neoptera</taxon>
        <taxon>Endopterygota</taxon>
        <taxon>Diptera</taxon>
        <taxon>Brachycera</taxon>
        <taxon>Muscomorpha</taxon>
        <taxon>Hippoboscoidea</taxon>
        <taxon>Glossinidae</taxon>
        <taxon>Glossina</taxon>
    </lineage>
</organism>
<dbReference type="EnsemblMetazoa" id="GBRI036619-RA">
    <property type="protein sequence ID" value="GBRI036619-PA"/>
    <property type="gene ID" value="GBRI036619"/>
</dbReference>
<dbReference type="STRING" id="37001.A0A1A9WXV9"/>
<feature type="region of interest" description="Disordered" evidence="1">
    <location>
        <begin position="117"/>
        <end position="138"/>
    </location>
</feature>
<evidence type="ECO:0000313" key="2">
    <source>
        <dbReference type="EnsemblMetazoa" id="GBRI036619-PA"/>
    </source>
</evidence>
<feature type="region of interest" description="Disordered" evidence="1">
    <location>
        <begin position="210"/>
        <end position="229"/>
    </location>
</feature>
<accession>A0A1A9WXV9</accession>
<dbReference type="Proteomes" id="UP000091820">
    <property type="component" value="Unassembled WGS sequence"/>
</dbReference>
<dbReference type="VEuPathDB" id="VectorBase:GBRI036619"/>
<reference evidence="3" key="1">
    <citation type="submission" date="2014-03" db="EMBL/GenBank/DDBJ databases">
        <authorList>
            <person name="Aksoy S."/>
            <person name="Warren W."/>
            <person name="Wilson R.K."/>
        </authorList>
    </citation>
    <scope>NUCLEOTIDE SEQUENCE [LARGE SCALE GENOMIC DNA]</scope>
    <source>
        <strain evidence="3">IAEA</strain>
    </source>
</reference>
<sequence length="325" mass="37501">MESTGKIKEEESYRNDLRNHFMCQVKNSKLQKYCTAPLTECTAENIKEHALRAQKRLREFEMMSLPKPKSTQPQPRASGGDADRMLYEQTYALQDNQDSYRQKSSDYALRQLHYNPKAPAPALPTASPSQKYMSDTSNHKYMPEECSERYLFDNDSNLGGVCCGSDESVKSQKTSKTVVSRKSSQELRKIVKSKCKLHEVIDETLKQMCHDDDSSPDKHHYRTKNHDIPKPHCKHCTEKALPRQSQRDVTTEIGKGDFLDCRNGDTLTISVDDVVNSKVINPMIRKLQRMYLNNLKEEMSLMEDLEKLPHKVNEVYKATIFKQKD</sequence>
<protein>
    <submittedName>
        <fullName evidence="2">Uncharacterized protein</fullName>
    </submittedName>
</protein>
<evidence type="ECO:0000313" key="3">
    <source>
        <dbReference type="Proteomes" id="UP000091820"/>
    </source>
</evidence>
<reference evidence="2" key="2">
    <citation type="submission" date="2020-05" db="UniProtKB">
        <authorList>
            <consortium name="EnsemblMetazoa"/>
        </authorList>
    </citation>
    <scope>IDENTIFICATION</scope>
    <source>
        <strain evidence="2">IAEA</strain>
    </source>
</reference>
<keyword evidence="3" id="KW-1185">Reference proteome</keyword>
<dbReference type="AlphaFoldDB" id="A0A1A9WXV9"/>
<name>A0A1A9WXV9_9MUSC</name>
<proteinExistence type="predicted"/>
<evidence type="ECO:0000256" key="1">
    <source>
        <dbReference type="SAM" id="MobiDB-lite"/>
    </source>
</evidence>